<dbReference type="EnsemblMetazoa" id="ISCW010206-RA">
    <property type="protein sequence ID" value="ISCW010206-PA"/>
    <property type="gene ID" value="ISCW010206"/>
</dbReference>
<dbReference type="PaxDb" id="6945-B7Q086"/>
<dbReference type="InParanoid" id="B7Q086"/>
<sequence>MLPQLQLTEHMLNKLEHGDNKVVLGPYPAVDCLSASNRTPDLLGLLACQNWRVKTPNLSGILACYGLLVWM</sequence>
<evidence type="ECO:0000313" key="2">
    <source>
        <dbReference type="EnsemblMetazoa" id="ISCW010206-PA"/>
    </source>
</evidence>
<dbReference type="EMBL" id="DS830949">
    <property type="protein sequence ID" value="EEC12258.1"/>
    <property type="molecule type" value="Genomic_DNA"/>
</dbReference>
<dbReference type="VEuPathDB" id="VectorBase:ISCW010206"/>
<name>B7Q086_IXOSC</name>
<dbReference type="Proteomes" id="UP000001555">
    <property type="component" value="Unassembled WGS sequence"/>
</dbReference>
<dbReference type="HOGENOM" id="CLU_2742881_0_0_1"/>
<dbReference type="VEuPathDB" id="VectorBase:ISCP_010182"/>
<reference evidence="2" key="2">
    <citation type="submission" date="2020-05" db="UniProtKB">
        <authorList>
            <consortium name="EnsemblMetazoa"/>
        </authorList>
    </citation>
    <scope>IDENTIFICATION</scope>
    <source>
        <strain evidence="2">wikel</strain>
    </source>
</reference>
<dbReference type="VEuPathDB" id="VectorBase:ISCI010206"/>
<proteinExistence type="predicted"/>
<dbReference type="AlphaFoldDB" id="B7Q086"/>
<reference evidence="1 3" key="1">
    <citation type="submission" date="2008-03" db="EMBL/GenBank/DDBJ databases">
        <title>Annotation of Ixodes scapularis.</title>
        <authorList>
            <consortium name="Ixodes scapularis Genome Project Consortium"/>
            <person name="Caler E."/>
            <person name="Hannick L.I."/>
            <person name="Bidwell S."/>
            <person name="Joardar V."/>
            <person name="Thiagarajan M."/>
            <person name="Amedeo P."/>
            <person name="Galinsky K.J."/>
            <person name="Schobel S."/>
            <person name="Inman J."/>
            <person name="Hostetler J."/>
            <person name="Miller J."/>
            <person name="Hammond M."/>
            <person name="Megy K."/>
            <person name="Lawson D."/>
            <person name="Kodira C."/>
            <person name="Sutton G."/>
            <person name="Meyer J."/>
            <person name="Hill C.A."/>
            <person name="Birren B."/>
            <person name="Nene V."/>
            <person name="Collins F."/>
            <person name="Alarcon-Chaidez F."/>
            <person name="Wikel S."/>
            <person name="Strausberg R."/>
        </authorList>
    </citation>
    <scope>NUCLEOTIDE SEQUENCE [LARGE SCALE GENOMIC DNA]</scope>
    <source>
        <strain evidence="3">Wikel</strain>
        <strain evidence="1">Wikel colony</strain>
    </source>
</reference>
<protein>
    <submittedName>
        <fullName evidence="1 2">Uncharacterized protein</fullName>
    </submittedName>
</protein>
<keyword evidence="3" id="KW-1185">Reference proteome</keyword>
<accession>B7Q086</accession>
<gene>
    <name evidence="1" type="ORF">IscW_ISCW010206</name>
</gene>
<dbReference type="EMBL" id="ABJB010521754">
    <property type="status" value="NOT_ANNOTATED_CDS"/>
    <property type="molecule type" value="Genomic_DNA"/>
</dbReference>
<evidence type="ECO:0000313" key="1">
    <source>
        <dbReference type="EMBL" id="EEC12258.1"/>
    </source>
</evidence>
<organism>
    <name type="scientific">Ixodes scapularis</name>
    <name type="common">Black-legged tick</name>
    <name type="synonym">Deer tick</name>
    <dbReference type="NCBI Taxonomy" id="6945"/>
    <lineage>
        <taxon>Eukaryota</taxon>
        <taxon>Metazoa</taxon>
        <taxon>Ecdysozoa</taxon>
        <taxon>Arthropoda</taxon>
        <taxon>Chelicerata</taxon>
        <taxon>Arachnida</taxon>
        <taxon>Acari</taxon>
        <taxon>Parasitiformes</taxon>
        <taxon>Ixodida</taxon>
        <taxon>Ixodoidea</taxon>
        <taxon>Ixodidae</taxon>
        <taxon>Ixodinae</taxon>
        <taxon>Ixodes</taxon>
    </lineage>
</organism>
<evidence type="ECO:0000313" key="3">
    <source>
        <dbReference type="Proteomes" id="UP000001555"/>
    </source>
</evidence>
<dbReference type="OrthoDB" id="18937at2759"/>